<dbReference type="Proteomes" id="UP000251714">
    <property type="component" value="Unassembled WGS sequence"/>
</dbReference>
<feature type="compositionally biased region" description="Polar residues" evidence="1">
    <location>
        <begin position="104"/>
        <end position="117"/>
    </location>
</feature>
<evidence type="ECO:0000313" key="2">
    <source>
        <dbReference type="EMBL" id="RBA18741.1"/>
    </source>
</evidence>
<dbReference type="EMBL" id="PKMI01000013">
    <property type="protein sequence ID" value="RBA18741.1"/>
    <property type="molecule type" value="Genomic_DNA"/>
</dbReference>
<comment type="caution">
    <text evidence="2">The sequence shown here is derived from an EMBL/GenBank/DDBJ whole genome shotgun (WGS) entry which is preliminary data.</text>
</comment>
<evidence type="ECO:0000313" key="3">
    <source>
        <dbReference type="Proteomes" id="UP000251714"/>
    </source>
</evidence>
<sequence length="138" mass="15424">MAGPKPRATPATVVEVADEGGVVILSDDPVNSLTVDDLPMGVLKDANKQTAAHIVEMFKEKAPVDQGQHARHLLTQLATRFGKLQRTVDKQQETIRKLVEERQQSLTGHNQDASQTADYDEEMEKWARYYGYGDEDED</sequence>
<protein>
    <submittedName>
        <fullName evidence="2">Uncharacterized protein</fullName>
    </submittedName>
</protein>
<gene>
    <name evidence="2" type="ORF">FPRO05_10389</name>
</gene>
<evidence type="ECO:0000256" key="1">
    <source>
        <dbReference type="SAM" id="MobiDB-lite"/>
    </source>
</evidence>
<feature type="region of interest" description="Disordered" evidence="1">
    <location>
        <begin position="101"/>
        <end position="120"/>
    </location>
</feature>
<accession>A0A365ND52</accession>
<reference evidence="2 3" key="1">
    <citation type="submission" date="2017-12" db="EMBL/GenBank/DDBJ databases">
        <title>Genome sequence of the mycotoxigenic crop pathogen Fusarium proliferatum, strain ITEM 2341 from Date Palm.</title>
        <authorList>
            <person name="Almiman B.F."/>
            <person name="Shittu T.A."/>
            <person name="Muthumeenakshi S."/>
            <person name="Baroncelli R."/>
            <person name="Sreenivasaprasada S."/>
        </authorList>
    </citation>
    <scope>NUCLEOTIDE SEQUENCE [LARGE SCALE GENOMIC DNA]</scope>
    <source>
        <strain evidence="2 3">ITEM 2341</strain>
    </source>
</reference>
<dbReference type="AlphaFoldDB" id="A0A365ND52"/>
<name>A0A365ND52_GIBIN</name>
<proteinExistence type="predicted"/>
<organism evidence="2 3">
    <name type="scientific">Gibberella intermedia</name>
    <name type="common">Bulb rot disease fungus</name>
    <name type="synonym">Fusarium proliferatum</name>
    <dbReference type="NCBI Taxonomy" id="948311"/>
    <lineage>
        <taxon>Eukaryota</taxon>
        <taxon>Fungi</taxon>
        <taxon>Dikarya</taxon>
        <taxon>Ascomycota</taxon>
        <taxon>Pezizomycotina</taxon>
        <taxon>Sordariomycetes</taxon>
        <taxon>Hypocreomycetidae</taxon>
        <taxon>Hypocreales</taxon>
        <taxon>Nectriaceae</taxon>
        <taxon>Fusarium</taxon>
        <taxon>Fusarium fujikuroi species complex</taxon>
    </lineage>
</organism>